<keyword evidence="1" id="KW-0472">Membrane</keyword>
<name>A0A8D8RX76_9HEMI</name>
<reference evidence="2" key="1">
    <citation type="submission" date="2021-05" db="EMBL/GenBank/DDBJ databases">
        <authorList>
            <person name="Alioto T."/>
            <person name="Alioto T."/>
            <person name="Gomez Garrido J."/>
        </authorList>
    </citation>
    <scope>NUCLEOTIDE SEQUENCE</scope>
</reference>
<dbReference type="EMBL" id="HBUF01357378">
    <property type="protein sequence ID" value="CAG6718446.1"/>
    <property type="molecule type" value="Transcribed_RNA"/>
</dbReference>
<dbReference type="EMBL" id="HBUF01613282">
    <property type="protein sequence ID" value="CAG6779215.1"/>
    <property type="molecule type" value="Transcribed_RNA"/>
</dbReference>
<evidence type="ECO:0000256" key="1">
    <source>
        <dbReference type="SAM" id="Phobius"/>
    </source>
</evidence>
<proteinExistence type="predicted"/>
<dbReference type="AlphaFoldDB" id="A0A8D8RX76"/>
<dbReference type="EMBL" id="HBUF01193745">
    <property type="protein sequence ID" value="CAG6659297.1"/>
    <property type="molecule type" value="Transcribed_RNA"/>
</dbReference>
<dbReference type="EMBL" id="HBUF01613284">
    <property type="protein sequence ID" value="CAG6779233.1"/>
    <property type="molecule type" value="Transcribed_RNA"/>
</dbReference>
<accession>A0A8D8RX76</accession>
<dbReference type="EMBL" id="HBUF01613283">
    <property type="protein sequence ID" value="CAG6779224.1"/>
    <property type="molecule type" value="Transcribed_RNA"/>
</dbReference>
<protein>
    <submittedName>
        <fullName evidence="2">Uncharacterized protein</fullName>
    </submittedName>
</protein>
<evidence type="ECO:0000313" key="2">
    <source>
        <dbReference type="EMBL" id="CAG6659304.1"/>
    </source>
</evidence>
<dbReference type="EMBL" id="HBUF01357379">
    <property type="protein sequence ID" value="CAG6718453.1"/>
    <property type="molecule type" value="Transcribed_RNA"/>
</dbReference>
<keyword evidence="1" id="KW-0812">Transmembrane</keyword>
<sequence length="112" mass="12292">MLIVTRPRTLVTDAPKHSRRKTSSIFTTTLYMREHAAMTVSSVVVALLSLLTLLSICVFIQGRNLMYVTSVGWTLPSPPVCTVTRSRMLATYALCALTVVKHSYGPGSCRST</sequence>
<dbReference type="EMBL" id="HBUF01193746">
    <property type="protein sequence ID" value="CAG6659304.1"/>
    <property type="molecule type" value="Transcribed_RNA"/>
</dbReference>
<organism evidence="2">
    <name type="scientific">Cacopsylla melanoneura</name>
    <dbReference type="NCBI Taxonomy" id="428564"/>
    <lineage>
        <taxon>Eukaryota</taxon>
        <taxon>Metazoa</taxon>
        <taxon>Ecdysozoa</taxon>
        <taxon>Arthropoda</taxon>
        <taxon>Hexapoda</taxon>
        <taxon>Insecta</taxon>
        <taxon>Pterygota</taxon>
        <taxon>Neoptera</taxon>
        <taxon>Paraneoptera</taxon>
        <taxon>Hemiptera</taxon>
        <taxon>Sternorrhyncha</taxon>
        <taxon>Psylloidea</taxon>
        <taxon>Psyllidae</taxon>
        <taxon>Psyllinae</taxon>
        <taxon>Cacopsylla</taxon>
    </lineage>
</organism>
<keyword evidence="1" id="KW-1133">Transmembrane helix</keyword>
<feature type="transmembrane region" description="Helical" evidence="1">
    <location>
        <begin position="36"/>
        <end position="60"/>
    </location>
</feature>